<evidence type="ECO:0000259" key="8">
    <source>
        <dbReference type="Pfam" id="PF12823"/>
    </source>
</evidence>
<keyword evidence="10" id="KW-1185">Reference proteome</keyword>
<accession>A0A097IHX6</accession>
<dbReference type="InterPro" id="IPR023845">
    <property type="entry name" value="DUF3817_TM"/>
</dbReference>
<dbReference type="PANTHER" id="PTHR40077">
    <property type="entry name" value="MEMBRANE PROTEIN-RELATED"/>
    <property type="match status" value="1"/>
</dbReference>
<evidence type="ECO:0000256" key="4">
    <source>
        <dbReference type="ARBA" id="ARBA00022989"/>
    </source>
</evidence>
<name>A0A097IHX6_9CORY</name>
<keyword evidence="5 7" id="KW-0472">Membrane</keyword>
<keyword evidence="3 7" id="KW-0812">Transmembrane</keyword>
<sequence>MTTPNTSGSTPTPAATDSPAHKVHPERKRRVRTALTLFSVTAWVTGVMLLLLVTRMVMEYLLHMAIPSWATWIAILHGWAYLAFVLATLNLGLKARWKPAVWVITAISGVIPLLSFFVEHARRREVTAKFQLDRA</sequence>
<organism evidence="9 10">
    <name type="scientific">Corynebacterium doosanense CAU 212 = DSM 45436</name>
    <dbReference type="NCBI Taxonomy" id="558173"/>
    <lineage>
        <taxon>Bacteria</taxon>
        <taxon>Bacillati</taxon>
        <taxon>Actinomycetota</taxon>
        <taxon>Actinomycetes</taxon>
        <taxon>Mycobacteriales</taxon>
        <taxon>Corynebacteriaceae</taxon>
        <taxon>Corynebacterium</taxon>
    </lineage>
</organism>
<proteinExistence type="predicted"/>
<dbReference type="eggNOG" id="ENOG50334KP">
    <property type="taxonomic scope" value="Bacteria"/>
</dbReference>
<reference evidence="9 10" key="1">
    <citation type="submission" date="2013-09" db="EMBL/GenBank/DDBJ databases">
        <title>Complete genome sequence of Corynebacterium doosanense CAU 212(T) (=DSM 45436(T)), isolated from activated sludge.</title>
        <authorList>
            <person name="Schaffert L."/>
            <person name="Albersmeier A."/>
            <person name="Kalinowski J."/>
            <person name="Ruckert C."/>
        </authorList>
    </citation>
    <scope>NUCLEOTIDE SEQUENCE [LARGE SCALE GENOMIC DNA]</scope>
    <source>
        <strain evidence="9 10">CAU 212</strain>
    </source>
</reference>
<feature type="transmembrane region" description="Helical" evidence="7">
    <location>
        <begin position="34"/>
        <end position="57"/>
    </location>
</feature>
<dbReference type="GO" id="GO:0005886">
    <property type="term" value="C:plasma membrane"/>
    <property type="evidence" value="ECO:0007669"/>
    <property type="project" value="UniProtKB-SubCell"/>
</dbReference>
<evidence type="ECO:0000256" key="3">
    <source>
        <dbReference type="ARBA" id="ARBA00022692"/>
    </source>
</evidence>
<evidence type="ECO:0000256" key="5">
    <source>
        <dbReference type="ARBA" id="ARBA00023136"/>
    </source>
</evidence>
<feature type="compositionally biased region" description="Low complexity" evidence="6">
    <location>
        <begin position="1"/>
        <end position="18"/>
    </location>
</feature>
<dbReference type="PANTHER" id="PTHR40077:SF2">
    <property type="entry name" value="MEMBRANE PROTEIN"/>
    <property type="match status" value="1"/>
</dbReference>
<dbReference type="Proteomes" id="UP000029914">
    <property type="component" value="Chromosome"/>
</dbReference>
<evidence type="ECO:0000256" key="6">
    <source>
        <dbReference type="SAM" id="MobiDB-lite"/>
    </source>
</evidence>
<protein>
    <submittedName>
        <fullName evidence="9">Membrane protein</fullName>
    </submittedName>
</protein>
<dbReference type="STRING" id="558173.CDOO_10920"/>
<evidence type="ECO:0000256" key="2">
    <source>
        <dbReference type="ARBA" id="ARBA00022475"/>
    </source>
</evidence>
<dbReference type="HOGENOM" id="CLU_120964_1_2_11"/>
<evidence type="ECO:0000313" key="9">
    <source>
        <dbReference type="EMBL" id="AIT61721.1"/>
    </source>
</evidence>
<dbReference type="Pfam" id="PF12823">
    <property type="entry name" value="DUF3817"/>
    <property type="match status" value="1"/>
</dbReference>
<comment type="subcellular location">
    <subcellularLocation>
        <location evidence="1">Cell membrane</location>
        <topology evidence="1">Multi-pass membrane protein</topology>
    </subcellularLocation>
</comment>
<feature type="transmembrane region" description="Helical" evidence="7">
    <location>
        <begin position="69"/>
        <end position="93"/>
    </location>
</feature>
<feature type="domain" description="DUF3817" evidence="8">
    <location>
        <begin position="35"/>
        <end position="124"/>
    </location>
</feature>
<dbReference type="EMBL" id="CP006764">
    <property type="protein sequence ID" value="AIT61721.1"/>
    <property type="molecule type" value="Genomic_DNA"/>
</dbReference>
<keyword evidence="2" id="KW-1003">Cell membrane</keyword>
<dbReference type="AlphaFoldDB" id="A0A097IHX6"/>
<dbReference type="OrthoDB" id="9342687at2"/>
<evidence type="ECO:0000256" key="1">
    <source>
        <dbReference type="ARBA" id="ARBA00004651"/>
    </source>
</evidence>
<keyword evidence="4 7" id="KW-1133">Transmembrane helix</keyword>
<evidence type="ECO:0000313" key="10">
    <source>
        <dbReference type="Proteomes" id="UP000029914"/>
    </source>
</evidence>
<gene>
    <name evidence="9" type="ORF">CDOO_10920</name>
</gene>
<dbReference type="KEGG" id="cdo:CDOO_10920"/>
<dbReference type="RefSeq" id="WP_018020579.1">
    <property type="nucleotide sequence ID" value="NZ_AQUX01000001.1"/>
</dbReference>
<evidence type="ECO:0000256" key="7">
    <source>
        <dbReference type="SAM" id="Phobius"/>
    </source>
</evidence>
<dbReference type="NCBIfam" id="TIGR03954">
    <property type="entry name" value="integ_memb_HG"/>
    <property type="match status" value="1"/>
</dbReference>
<feature type="region of interest" description="Disordered" evidence="6">
    <location>
        <begin position="1"/>
        <end position="26"/>
    </location>
</feature>
<feature type="transmembrane region" description="Helical" evidence="7">
    <location>
        <begin position="100"/>
        <end position="118"/>
    </location>
</feature>